<feature type="compositionally biased region" description="Basic and acidic residues" evidence="1">
    <location>
        <begin position="242"/>
        <end position="282"/>
    </location>
</feature>
<comment type="caution">
    <text evidence="2">The sequence shown here is derived from an EMBL/GenBank/DDBJ whole genome shotgun (WGS) entry which is preliminary data.</text>
</comment>
<sequence length="336" mass="37650">MVHSVDWLGWRQRSLFVDCRSSPFRLGLLLTVSRPLKPQGWTLHSLALLLFVFLRYCLDLQMSPLVPSDPFFLFLVLLPPPVQDCQIHCEDLFVPLLPLPLPPLRLPLRLVPPLLVVSLVPSVSSHFYLLYFEPCCPSLDLPLLMLLRIVVPVTGSMAISVNLAPLVMVLAALPVEPFGQLLQRRPLLLSFEASFRAQYPKNLEKVVQMVHHSRHRTTARRGHTPAAHGQSSSSSSSRLHTQSREGQRKEDENNTHTHISSMEKEEQRLHEDCCHEHGERVHAGRTGNNETPDSTAHNSTACKTHPQPAPKVDGKEGATVRQEHIDAGAEKDPKTA</sequence>
<dbReference type="AlphaFoldDB" id="V5A308"/>
<gene>
    <name evidence="2" type="ORF">TCDM_13380</name>
</gene>
<feature type="region of interest" description="Disordered" evidence="1">
    <location>
        <begin position="209"/>
        <end position="336"/>
    </location>
</feature>
<reference evidence="2 3" key="1">
    <citation type="journal article" date="2014" name="Genome Announc.">
        <title>Trypanosoma cruzi Clone Dm28c Draft Genome Sequence.</title>
        <authorList>
            <person name="Grisard E.C."/>
            <person name="Teixeira S.M."/>
            <person name="de Almeida L.G."/>
            <person name="Stoco P.H."/>
            <person name="Gerber A.L."/>
            <person name="Talavera-Lopez C."/>
            <person name="Lima O.C."/>
            <person name="Andersson B."/>
            <person name="de Vasconcelos A.T."/>
        </authorList>
    </citation>
    <scope>NUCLEOTIDE SEQUENCE [LARGE SCALE GENOMIC DNA]</scope>
    <source>
        <strain evidence="2 3">Dm28c</strain>
    </source>
</reference>
<dbReference type="EMBL" id="AYLP01000982">
    <property type="protein sequence ID" value="ESS55165.1"/>
    <property type="molecule type" value="Genomic_DNA"/>
</dbReference>
<name>V5A308_TRYCR</name>
<evidence type="ECO:0000313" key="3">
    <source>
        <dbReference type="Proteomes" id="UP000017861"/>
    </source>
</evidence>
<feature type="compositionally biased region" description="Basic and acidic residues" evidence="1">
    <location>
        <begin position="312"/>
        <end position="336"/>
    </location>
</feature>
<evidence type="ECO:0000313" key="2">
    <source>
        <dbReference type="EMBL" id="ESS55165.1"/>
    </source>
</evidence>
<feature type="compositionally biased region" description="Polar residues" evidence="1">
    <location>
        <begin position="286"/>
        <end position="302"/>
    </location>
</feature>
<proteinExistence type="predicted"/>
<evidence type="ECO:0000256" key="1">
    <source>
        <dbReference type="SAM" id="MobiDB-lite"/>
    </source>
</evidence>
<accession>V5A308</accession>
<dbReference type="VEuPathDB" id="TriTrypDB:TCDM_13380"/>
<protein>
    <submittedName>
        <fullName evidence="2">Uncharacterized protein</fullName>
    </submittedName>
</protein>
<organism evidence="2 3">
    <name type="scientific">Trypanosoma cruzi Dm28c</name>
    <dbReference type="NCBI Taxonomy" id="1416333"/>
    <lineage>
        <taxon>Eukaryota</taxon>
        <taxon>Discoba</taxon>
        <taxon>Euglenozoa</taxon>
        <taxon>Kinetoplastea</taxon>
        <taxon>Metakinetoplastina</taxon>
        <taxon>Trypanosomatida</taxon>
        <taxon>Trypanosomatidae</taxon>
        <taxon>Trypanosoma</taxon>
        <taxon>Schizotrypanum</taxon>
    </lineage>
</organism>
<feature type="compositionally biased region" description="Basic residues" evidence="1">
    <location>
        <begin position="211"/>
        <end position="223"/>
    </location>
</feature>
<dbReference type="Proteomes" id="UP000017861">
    <property type="component" value="Unassembled WGS sequence"/>
</dbReference>